<keyword evidence="2" id="KW-1185">Reference proteome</keyword>
<gene>
    <name evidence="1" type="ORF">Thena_0845</name>
</gene>
<reference evidence="1 2" key="1">
    <citation type="submission" date="2011-04" db="EMBL/GenBank/DDBJ databases">
        <title>The complete genome of Thermodesulfobium narugense DSM 14796.</title>
        <authorList>
            <consortium name="US DOE Joint Genome Institute (JGI-PGF)"/>
            <person name="Lucas S."/>
            <person name="Han J."/>
            <person name="Lapidus A."/>
            <person name="Bruce D."/>
            <person name="Goodwin L."/>
            <person name="Pitluck S."/>
            <person name="Peters L."/>
            <person name="Kyrpides N."/>
            <person name="Mavromatis K."/>
            <person name="Pagani I."/>
            <person name="Ivanova N."/>
            <person name="Ovchinnikova G."/>
            <person name="Zhang X."/>
            <person name="Saunders L."/>
            <person name="Detter J.C."/>
            <person name="Tapia R."/>
            <person name="Han C."/>
            <person name="Land M."/>
            <person name="Hauser L."/>
            <person name="Markowitz V."/>
            <person name="Cheng J.-F."/>
            <person name="Hugenholtz P."/>
            <person name="Woyke T."/>
            <person name="Wu D."/>
            <person name="Spring S."/>
            <person name="Schroeder M."/>
            <person name="Brambilla E."/>
            <person name="Klenk H.-P."/>
            <person name="Eisen J.A."/>
        </authorList>
    </citation>
    <scope>NUCLEOTIDE SEQUENCE [LARGE SCALE GENOMIC DNA]</scope>
    <source>
        <strain evidence="1 2">DSM 14796</strain>
    </source>
</reference>
<sequence length="75" mass="9214">MKGFVVTFLSIIIFSLMLFIPAQNSFANILPGAVNTDVEIILTPDHCFNCHHDWYWWHHHHHEYYYDHYYDKWHH</sequence>
<dbReference type="HOGENOM" id="CLU_2669888_0_0_9"/>
<evidence type="ECO:0000313" key="1">
    <source>
        <dbReference type="EMBL" id="AEE14475.1"/>
    </source>
</evidence>
<dbReference type="EMBL" id="CP002690">
    <property type="protein sequence ID" value="AEE14475.1"/>
    <property type="molecule type" value="Genomic_DNA"/>
</dbReference>
<organism evidence="1 2">
    <name type="scientific">Thermodesulfobium narugense DSM 14796</name>
    <dbReference type="NCBI Taxonomy" id="747365"/>
    <lineage>
        <taxon>Bacteria</taxon>
        <taxon>Pseudomonadati</taxon>
        <taxon>Thermodesulfobiota</taxon>
        <taxon>Thermodesulfobiia</taxon>
        <taxon>Thermodesulfobiales</taxon>
        <taxon>Thermodesulfobiaceae</taxon>
        <taxon>Thermodesulfobium</taxon>
    </lineage>
</organism>
<dbReference type="RefSeq" id="WP_013756198.1">
    <property type="nucleotide sequence ID" value="NC_015499.1"/>
</dbReference>
<dbReference type="STRING" id="747365.Thena_0845"/>
<dbReference type="Proteomes" id="UP000011765">
    <property type="component" value="Chromosome"/>
</dbReference>
<accession>M1E7H9</accession>
<protein>
    <submittedName>
        <fullName evidence="1">Uncharacterized protein</fullName>
    </submittedName>
</protein>
<dbReference type="KEGG" id="tnr:Thena_0845"/>
<name>M1E7H9_9BACT</name>
<evidence type="ECO:0000313" key="2">
    <source>
        <dbReference type="Proteomes" id="UP000011765"/>
    </source>
</evidence>
<proteinExistence type="predicted"/>
<dbReference type="AlphaFoldDB" id="M1E7H9"/>